<keyword evidence="3" id="KW-1185">Reference proteome</keyword>
<protein>
    <submittedName>
        <fullName evidence="2">Uncharacterized protein</fullName>
    </submittedName>
</protein>
<evidence type="ECO:0000313" key="3">
    <source>
        <dbReference type="Proteomes" id="UP001586593"/>
    </source>
</evidence>
<organism evidence="2 3">
    <name type="scientific">Phialemonium thermophilum</name>
    <dbReference type="NCBI Taxonomy" id="223376"/>
    <lineage>
        <taxon>Eukaryota</taxon>
        <taxon>Fungi</taxon>
        <taxon>Dikarya</taxon>
        <taxon>Ascomycota</taxon>
        <taxon>Pezizomycotina</taxon>
        <taxon>Sordariomycetes</taxon>
        <taxon>Sordariomycetidae</taxon>
        <taxon>Cephalothecales</taxon>
        <taxon>Cephalothecaceae</taxon>
        <taxon>Phialemonium</taxon>
    </lineage>
</organism>
<feature type="compositionally biased region" description="Basic and acidic residues" evidence="1">
    <location>
        <begin position="63"/>
        <end position="83"/>
    </location>
</feature>
<gene>
    <name evidence="2" type="ORF">VTK73DRAFT_4232</name>
</gene>
<reference evidence="2 3" key="1">
    <citation type="journal article" date="2024" name="Commun. Biol.">
        <title>Comparative genomic analysis of thermophilic fungi reveals convergent evolutionary adaptations and gene losses.</title>
        <authorList>
            <person name="Steindorff A.S."/>
            <person name="Aguilar-Pontes M.V."/>
            <person name="Robinson A.J."/>
            <person name="Andreopoulos B."/>
            <person name="LaButti K."/>
            <person name="Kuo A."/>
            <person name="Mondo S."/>
            <person name="Riley R."/>
            <person name="Otillar R."/>
            <person name="Haridas S."/>
            <person name="Lipzen A."/>
            <person name="Grimwood J."/>
            <person name="Schmutz J."/>
            <person name="Clum A."/>
            <person name="Reid I.D."/>
            <person name="Moisan M.C."/>
            <person name="Butler G."/>
            <person name="Nguyen T.T.M."/>
            <person name="Dewar K."/>
            <person name="Conant G."/>
            <person name="Drula E."/>
            <person name="Henrissat B."/>
            <person name="Hansel C."/>
            <person name="Singer S."/>
            <person name="Hutchinson M.I."/>
            <person name="de Vries R.P."/>
            <person name="Natvig D.O."/>
            <person name="Powell A.J."/>
            <person name="Tsang A."/>
            <person name="Grigoriev I.V."/>
        </authorList>
    </citation>
    <scope>NUCLEOTIDE SEQUENCE [LARGE SCALE GENOMIC DNA]</scope>
    <source>
        <strain evidence="2 3">ATCC 24622</strain>
    </source>
</reference>
<comment type="caution">
    <text evidence="2">The sequence shown here is derived from an EMBL/GenBank/DDBJ whole genome shotgun (WGS) entry which is preliminary data.</text>
</comment>
<evidence type="ECO:0000313" key="2">
    <source>
        <dbReference type="EMBL" id="KAL1838817.1"/>
    </source>
</evidence>
<name>A0ABR3VB90_9PEZI</name>
<feature type="region of interest" description="Disordered" evidence="1">
    <location>
        <begin position="55"/>
        <end position="83"/>
    </location>
</feature>
<evidence type="ECO:0000256" key="1">
    <source>
        <dbReference type="SAM" id="MobiDB-lite"/>
    </source>
</evidence>
<sequence>MRGSCSVSTQEGKFGCLNSYLGSQKSRKVGSIIAKEEGTKRVAVDITPSKVVHLEPLWSNKTPSEKEDGKGAKETERRKGLER</sequence>
<proteinExistence type="predicted"/>
<accession>A0ABR3VB90</accession>
<dbReference type="EMBL" id="JAZHXJ010002420">
    <property type="protein sequence ID" value="KAL1838817.1"/>
    <property type="molecule type" value="Genomic_DNA"/>
</dbReference>
<dbReference type="Proteomes" id="UP001586593">
    <property type="component" value="Unassembled WGS sequence"/>
</dbReference>